<dbReference type="EMBL" id="JACIJK010000012">
    <property type="protein sequence ID" value="MBB5716591.1"/>
    <property type="molecule type" value="Genomic_DNA"/>
</dbReference>
<reference evidence="2 3" key="1">
    <citation type="submission" date="2020-08" db="EMBL/GenBank/DDBJ databases">
        <title>Genomic Encyclopedia of Type Strains, Phase IV (KMG-IV): sequencing the most valuable type-strain genomes for metagenomic binning, comparative biology and taxonomic classification.</title>
        <authorList>
            <person name="Goeker M."/>
        </authorList>
    </citation>
    <scope>NUCLEOTIDE SEQUENCE [LARGE SCALE GENOMIC DNA]</scope>
    <source>
        <strain evidence="2 3">DSM 100044</strain>
    </source>
</reference>
<keyword evidence="3" id="KW-1185">Reference proteome</keyword>
<dbReference type="RefSeq" id="WP_184059993.1">
    <property type="nucleotide sequence ID" value="NZ_JACIJK010000012.1"/>
</dbReference>
<evidence type="ECO:0000256" key="1">
    <source>
        <dbReference type="SAM" id="MobiDB-lite"/>
    </source>
</evidence>
<dbReference type="AlphaFoldDB" id="A0A7W9BGS6"/>
<evidence type="ECO:0000313" key="3">
    <source>
        <dbReference type="Proteomes" id="UP000546200"/>
    </source>
</evidence>
<protein>
    <submittedName>
        <fullName evidence="2">Uncharacterized protein</fullName>
    </submittedName>
</protein>
<gene>
    <name evidence="2" type="ORF">FHS94_003461</name>
</gene>
<name>A0A7W9BGS6_9SPHN</name>
<proteinExistence type="predicted"/>
<sequence length="241" mass="25383">MAQSRKDGVRQLMLTRRKGGWTRRQIEAFFEHLAATCNVAASAAAARIDATAAYRWRRRDPVFARLWEQALDEGADRLEMLAMARALRAASEDAPGADDDGRESGGGSGAAGAEGVPSAGEARVDAGVGGGSVGDERCRPALADNPSAKGRKVRMQVGANKQAAGRGVPSAKRGGIVGRQAAGDAGDKIDLTQAMKIAAARDARVRRTGRETPVAMMPADELERALLRRLAAVEKRLAARA</sequence>
<evidence type="ECO:0000313" key="2">
    <source>
        <dbReference type="EMBL" id="MBB5716591.1"/>
    </source>
</evidence>
<accession>A0A7W9BGS6</accession>
<dbReference type="Proteomes" id="UP000546200">
    <property type="component" value="Unassembled WGS sequence"/>
</dbReference>
<comment type="caution">
    <text evidence="2">The sequence shown here is derived from an EMBL/GenBank/DDBJ whole genome shotgun (WGS) entry which is preliminary data.</text>
</comment>
<feature type="region of interest" description="Disordered" evidence="1">
    <location>
        <begin position="91"/>
        <end position="174"/>
    </location>
</feature>
<organism evidence="2 3">
    <name type="scientific">Sphingomonas aerophila</name>
    <dbReference type="NCBI Taxonomy" id="1344948"/>
    <lineage>
        <taxon>Bacteria</taxon>
        <taxon>Pseudomonadati</taxon>
        <taxon>Pseudomonadota</taxon>
        <taxon>Alphaproteobacteria</taxon>
        <taxon>Sphingomonadales</taxon>
        <taxon>Sphingomonadaceae</taxon>
        <taxon>Sphingomonas</taxon>
    </lineage>
</organism>